<comment type="similarity">
    <text evidence="15">Belongs to the TRAFAC class TrmE-Era-EngA-EngB-Septin-like GTPase superfamily. FeoB GTPase (TC 9.A.8) family.</text>
</comment>
<evidence type="ECO:0000256" key="6">
    <source>
        <dbReference type="ARBA" id="ARBA00022741"/>
    </source>
</evidence>
<evidence type="ECO:0000256" key="10">
    <source>
        <dbReference type="ARBA" id="ARBA00023134"/>
    </source>
</evidence>
<feature type="transmembrane region" description="Helical" evidence="15">
    <location>
        <begin position="471"/>
        <end position="490"/>
    </location>
</feature>
<feature type="binding site" evidence="13">
    <location>
        <begin position="51"/>
        <end position="55"/>
    </location>
    <ligand>
        <name>GTP</name>
        <dbReference type="ChEBI" id="CHEBI:37565"/>
        <label>1</label>
    </ligand>
</feature>
<dbReference type="InterPro" id="IPR006073">
    <property type="entry name" value="GTP-bd"/>
</dbReference>
<keyword evidence="8 15" id="KW-0408">Iron</keyword>
<keyword evidence="11 15" id="KW-0472">Membrane</keyword>
<evidence type="ECO:0000313" key="18">
    <source>
        <dbReference type="Proteomes" id="UP000317318"/>
    </source>
</evidence>
<evidence type="ECO:0000256" key="7">
    <source>
        <dbReference type="ARBA" id="ARBA00022989"/>
    </source>
</evidence>
<evidence type="ECO:0000256" key="3">
    <source>
        <dbReference type="ARBA" id="ARBA00022475"/>
    </source>
</evidence>
<dbReference type="RefSeq" id="WP_145362059.1">
    <property type="nucleotide sequence ID" value="NZ_CP036268.1"/>
</dbReference>
<name>A0A517QVY2_9PLAN</name>
<keyword evidence="14" id="KW-0479">Metal-binding</keyword>
<organism evidence="17 18">
    <name type="scientific">Stratiformator vulcanicus</name>
    <dbReference type="NCBI Taxonomy" id="2527980"/>
    <lineage>
        <taxon>Bacteria</taxon>
        <taxon>Pseudomonadati</taxon>
        <taxon>Planctomycetota</taxon>
        <taxon>Planctomycetia</taxon>
        <taxon>Planctomycetales</taxon>
        <taxon>Planctomycetaceae</taxon>
        <taxon>Stratiformator</taxon>
    </lineage>
</organism>
<keyword evidence="7 15" id="KW-1133">Transmembrane helix</keyword>
<accession>A0A517QVY2</accession>
<dbReference type="GO" id="GO:0005886">
    <property type="term" value="C:plasma membrane"/>
    <property type="evidence" value="ECO:0007669"/>
    <property type="project" value="UniProtKB-SubCell"/>
</dbReference>
<feature type="transmembrane region" description="Helical" evidence="15">
    <location>
        <begin position="360"/>
        <end position="384"/>
    </location>
</feature>
<evidence type="ECO:0000256" key="12">
    <source>
        <dbReference type="NCBIfam" id="TIGR00437"/>
    </source>
</evidence>
<dbReference type="GO" id="GO:0046872">
    <property type="term" value="F:metal ion binding"/>
    <property type="evidence" value="ECO:0007669"/>
    <property type="project" value="UniProtKB-KW"/>
</dbReference>
<evidence type="ECO:0000256" key="5">
    <source>
        <dbReference type="ARBA" id="ARBA00022692"/>
    </source>
</evidence>
<dbReference type="Pfam" id="PF07670">
    <property type="entry name" value="Gate"/>
    <property type="match status" value="2"/>
</dbReference>
<evidence type="ECO:0000256" key="14">
    <source>
        <dbReference type="PIRSR" id="PIRSR603373-2"/>
    </source>
</evidence>
<feature type="binding site" evidence="14">
    <location>
        <position position="40"/>
    </location>
    <ligand>
        <name>Mg(2+)</name>
        <dbReference type="ChEBI" id="CHEBI:18420"/>
        <label>2</label>
    </ligand>
</feature>
<sequence length="753" mass="82853">MSLADASTGTTPKSTSRDHLTVALIGNPNTGKSTLFSALSGLRVRTGNFPGCTVEKKVGRAKFGSQEVLLVDLPGTYSLSPRTPDEMVSVDVLLGRQNDVPHLDAIVCIVDASNLERNLYLFSQLRDLGRPIVLVLNMADAARDRGISIDLKLLSEKLSVPVVLTEAHRRKGLDKLKDAIQEAAGADATPMPRVFPEKFYRAVEQLRALCSENGRELPVFLLERLLLDVGGEAERVVGSKIDGLDEKLSELRCQLAEHGVKVPATEAISRYAWIRDTLEGVVTRSAETHTTFSDRVDQFLTHRVFGLLAFAALMFGVFYAIYSGAGPLMDLMEAGPAWLAEQVEAVMGPGALRSLINDGILAGVGGVIVFVPQIAILFLFIALLEDCGYMARAAFLMDRLMRPLGLSGKSFLPLMSSYACAIPGVMATRVIEDRRDRMVTILIAPLMSCSARLPVYILLTSLFVAGTFQQAVVMFVMYSLGLIVAIPVAWTLKKTWFKGEAAPFVMELPSYKWPSWRIVFWNVYDRVKAFVVRAGTLIFATTIVVWALAYFPGDHRPLNTLHQAESMLSENRRPKGIQFPGQDWSLYAEVTKSSNTIPEEYEAVQAAIPREEARLIRISFLGRAGHLIEPIVRPLGWDWKIGVGALASFPAREVIIATLGTIYSLGGDVDEEDEGLRATMRNATHPDGTPVYTAPVALSVMVFFALCAQCAATLMVIYRETNHWFWPVFTFTYMTTLAYIGALITYQIGSLIV</sequence>
<keyword evidence="4 15" id="KW-0410">Iron transport</keyword>
<keyword evidence="14" id="KW-0460">Magnesium</keyword>
<dbReference type="CDD" id="cd01879">
    <property type="entry name" value="FeoB"/>
    <property type="match status" value="1"/>
</dbReference>
<keyword evidence="10 13" id="KW-0342">GTP-binding</keyword>
<evidence type="ECO:0000256" key="2">
    <source>
        <dbReference type="ARBA" id="ARBA00022448"/>
    </source>
</evidence>
<dbReference type="KEGG" id="svp:Pan189_01440"/>
<feature type="transmembrane region" description="Helical" evidence="15">
    <location>
        <begin position="724"/>
        <end position="746"/>
    </location>
</feature>
<keyword evidence="2 15" id="KW-0813">Transport</keyword>
<feature type="binding site" evidence="13">
    <location>
        <begin position="72"/>
        <end position="75"/>
    </location>
    <ligand>
        <name>GTP</name>
        <dbReference type="ChEBI" id="CHEBI:37565"/>
        <label>1</label>
    </ligand>
</feature>
<dbReference type="NCBIfam" id="TIGR00437">
    <property type="entry name" value="feoB"/>
    <property type="match status" value="1"/>
</dbReference>
<keyword evidence="6 13" id="KW-0547">Nucleotide-binding</keyword>
<dbReference type="Proteomes" id="UP000317318">
    <property type="component" value="Chromosome"/>
</dbReference>
<dbReference type="PRINTS" id="PR00326">
    <property type="entry name" value="GTP1OBG"/>
</dbReference>
<feature type="transmembrane region" description="Helical" evidence="15">
    <location>
        <begin position="691"/>
        <end position="718"/>
    </location>
</feature>
<dbReference type="GO" id="GO:0005525">
    <property type="term" value="F:GTP binding"/>
    <property type="evidence" value="ECO:0007669"/>
    <property type="project" value="UniProtKB-KW"/>
</dbReference>
<keyword evidence="3" id="KW-1003">Cell membrane</keyword>
<evidence type="ECO:0000256" key="13">
    <source>
        <dbReference type="PIRSR" id="PIRSR603373-1"/>
    </source>
</evidence>
<dbReference type="InterPro" id="IPR003373">
    <property type="entry name" value="Fe2_transport_prot-B"/>
</dbReference>
<dbReference type="InterPro" id="IPR011640">
    <property type="entry name" value="Fe2_transport_prot_B_C"/>
</dbReference>
<evidence type="ECO:0000256" key="1">
    <source>
        <dbReference type="ARBA" id="ARBA00004651"/>
    </source>
</evidence>
<dbReference type="PANTHER" id="PTHR43185:SF1">
    <property type="entry name" value="FE(2+) TRANSPORTER FEOB"/>
    <property type="match status" value="1"/>
</dbReference>
<evidence type="ECO:0000256" key="11">
    <source>
        <dbReference type="ARBA" id="ARBA00023136"/>
    </source>
</evidence>
<dbReference type="AlphaFoldDB" id="A0A517QVY2"/>
<dbReference type="InterPro" id="IPR027417">
    <property type="entry name" value="P-loop_NTPase"/>
</dbReference>
<dbReference type="GO" id="GO:0015093">
    <property type="term" value="F:ferrous iron transmembrane transporter activity"/>
    <property type="evidence" value="ECO:0007669"/>
    <property type="project" value="UniProtKB-UniRule"/>
</dbReference>
<proteinExistence type="inferred from homology"/>
<feature type="transmembrane region" description="Helical" evidence="15">
    <location>
        <begin position="304"/>
        <end position="322"/>
    </location>
</feature>
<dbReference type="Gene3D" id="3.40.50.300">
    <property type="entry name" value="P-loop containing nucleotide triphosphate hydrolases"/>
    <property type="match status" value="1"/>
</dbReference>
<feature type="transmembrane region" description="Helical" evidence="15">
    <location>
        <begin position="530"/>
        <end position="551"/>
    </location>
</feature>
<dbReference type="EMBL" id="CP036268">
    <property type="protein sequence ID" value="QDT35791.1"/>
    <property type="molecule type" value="Genomic_DNA"/>
</dbReference>
<feature type="binding site" evidence="13">
    <location>
        <begin position="26"/>
        <end position="33"/>
    </location>
    <ligand>
        <name>GTP</name>
        <dbReference type="ChEBI" id="CHEBI:37565"/>
        <label>1</label>
    </ligand>
</feature>
<evidence type="ECO:0000256" key="9">
    <source>
        <dbReference type="ARBA" id="ARBA00023065"/>
    </source>
</evidence>
<reference evidence="17 18" key="1">
    <citation type="submission" date="2019-02" db="EMBL/GenBank/DDBJ databases">
        <title>Deep-cultivation of Planctomycetes and their phenomic and genomic characterization uncovers novel biology.</title>
        <authorList>
            <person name="Wiegand S."/>
            <person name="Jogler M."/>
            <person name="Boedeker C."/>
            <person name="Pinto D."/>
            <person name="Vollmers J."/>
            <person name="Rivas-Marin E."/>
            <person name="Kohn T."/>
            <person name="Peeters S.H."/>
            <person name="Heuer A."/>
            <person name="Rast P."/>
            <person name="Oberbeckmann S."/>
            <person name="Bunk B."/>
            <person name="Jeske O."/>
            <person name="Meyerdierks A."/>
            <person name="Storesund J.E."/>
            <person name="Kallscheuer N."/>
            <person name="Luecker S."/>
            <person name="Lage O.M."/>
            <person name="Pohl T."/>
            <person name="Merkel B.J."/>
            <person name="Hornburger P."/>
            <person name="Mueller R.-W."/>
            <person name="Bruemmer F."/>
            <person name="Labrenz M."/>
            <person name="Spormann A.M."/>
            <person name="Op den Camp H."/>
            <person name="Overmann J."/>
            <person name="Amann R."/>
            <person name="Jetten M.S.M."/>
            <person name="Mascher T."/>
            <person name="Medema M.H."/>
            <person name="Devos D.P."/>
            <person name="Kaster A.-K."/>
            <person name="Ovreas L."/>
            <person name="Rohde M."/>
            <person name="Galperin M.Y."/>
            <person name="Jogler C."/>
        </authorList>
    </citation>
    <scope>NUCLEOTIDE SEQUENCE [LARGE SCALE GENOMIC DNA]</scope>
    <source>
        <strain evidence="17 18">Pan189</strain>
    </source>
</reference>
<protein>
    <recommendedName>
        <fullName evidence="12 15">Ferrous iron transport protein B</fullName>
    </recommendedName>
</protein>
<dbReference type="SUPFAM" id="SSF52540">
    <property type="entry name" value="P-loop containing nucleoside triphosphate hydrolases"/>
    <property type="match status" value="1"/>
</dbReference>
<evidence type="ECO:0000259" key="16">
    <source>
        <dbReference type="PROSITE" id="PS51711"/>
    </source>
</evidence>
<evidence type="ECO:0000256" key="4">
    <source>
        <dbReference type="ARBA" id="ARBA00022496"/>
    </source>
</evidence>
<feature type="binding site" evidence="14">
    <location>
        <position position="38"/>
    </location>
    <ligand>
        <name>Mg(2+)</name>
        <dbReference type="ChEBI" id="CHEBI:18420"/>
        <label>2</label>
    </ligand>
</feature>
<dbReference type="InterPro" id="IPR030389">
    <property type="entry name" value="G_FEOB_dom"/>
</dbReference>
<evidence type="ECO:0000313" key="17">
    <source>
        <dbReference type="EMBL" id="QDT35791.1"/>
    </source>
</evidence>
<dbReference type="Pfam" id="PF07664">
    <property type="entry name" value="FeoB_C"/>
    <property type="match status" value="1"/>
</dbReference>
<keyword evidence="18" id="KW-1185">Reference proteome</keyword>
<dbReference type="PANTHER" id="PTHR43185">
    <property type="entry name" value="FERROUS IRON TRANSPORT PROTEIN B"/>
    <property type="match status" value="1"/>
</dbReference>
<keyword evidence="5 15" id="KW-0812">Transmembrane</keyword>
<feature type="binding site" evidence="13">
    <location>
        <begin position="137"/>
        <end position="140"/>
    </location>
    <ligand>
        <name>GTP</name>
        <dbReference type="ChEBI" id="CHEBI:37565"/>
        <label>1</label>
    </ligand>
</feature>
<comment type="function">
    <text evidence="15">Probable transporter of a GTP-driven Fe(2+) uptake system.</text>
</comment>
<keyword evidence="9" id="KW-0406">Ion transport</keyword>
<comment type="subcellular location">
    <subcellularLocation>
        <location evidence="15">Cell inner membrane</location>
        <topology evidence="15">Multi-pass membrane protein</topology>
    </subcellularLocation>
    <subcellularLocation>
        <location evidence="1">Cell membrane</location>
        <topology evidence="1">Multi-pass membrane protein</topology>
    </subcellularLocation>
</comment>
<evidence type="ECO:0000256" key="8">
    <source>
        <dbReference type="ARBA" id="ARBA00023004"/>
    </source>
</evidence>
<comment type="caution">
    <text evidence="15">Lacks conserved residue(s) required for the propagation of feature annotation.</text>
</comment>
<dbReference type="InterPro" id="IPR050860">
    <property type="entry name" value="FeoB_GTPase"/>
</dbReference>
<dbReference type="Pfam" id="PF02421">
    <property type="entry name" value="FeoB_N"/>
    <property type="match status" value="1"/>
</dbReference>
<gene>
    <name evidence="17" type="primary">feoB</name>
    <name evidence="17" type="ORF">Pan189_01440</name>
</gene>
<feature type="domain" description="FeoB-type G" evidence="16">
    <location>
        <begin position="19"/>
        <end position="186"/>
    </location>
</feature>
<dbReference type="PROSITE" id="PS51711">
    <property type="entry name" value="G_FEOB"/>
    <property type="match status" value="1"/>
</dbReference>
<evidence type="ECO:0000256" key="15">
    <source>
        <dbReference type="RuleBase" id="RU362098"/>
    </source>
</evidence>
<feature type="binding site" evidence="14">
    <location>
        <position position="41"/>
    </location>
    <ligand>
        <name>Mg(2+)</name>
        <dbReference type="ChEBI" id="CHEBI:18420"/>
        <label>2</label>
    </ligand>
</feature>
<dbReference type="InterPro" id="IPR011642">
    <property type="entry name" value="Gate_dom"/>
</dbReference>
<feature type="transmembrane region" description="Helical" evidence="15">
    <location>
        <begin position="438"/>
        <end position="459"/>
    </location>
</feature>
<dbReference type="OrthoDB" id="9809127at2"/>